<dbReference type="InterPro" id="IPR014776">
    <property type="entry name" value="4pyrrole_Mease_sub2"/>
</dbReference>
<protein>
    <submittedName>
        <fullName evidence="10">Precorrin-3B C(17)-methyltransferase</fullName>
        <ecNumber evidence="10">2.1.1.131</ecNumber>
    </submittedName>
</protein>
<keyword evidence="5" id="KW-0949">S-adenosyl-L-methionine</keyword>
<accession>A0AA96Y6F7</accession>
<dbReference type="CDD" id="cd11646">
    <property type="entry name" value="Precorrin_3B_C17_MT"/>
    <property type="match status" value="1"/>
</dbReference>
<proteinExistence type="predicted"/>
<dbReference type="InterPro" id="IPR051810">
    <property type="entry name" value="Precorrin_MeTrfase"/>
</dbReference>
<dbReference type="GO" id="GO:0030789">
    <property type="term" value="F:precorrin-3B C17-methyltransferase activity"/>
    <property type="evidence" value="ECO:0007669"/>
    <property type="project" value="UniProtKB-EC"/>
</dbReference>
<reference evidence="10" key="1">
    <citation type="submission" date="2020-05" db="EMBL/GenBank/DDBJ databases">
        <authorList>
            <person name="Zhu T."/>
            <person name="Keshari N."/>
            <person name="Lu X."/>
        </authorList>
    </citation>
    <scope>NUCLEOTIDE SEQUENCE</scope>
    <source>
        <strain evidence="10">NK1-22</strain>
    </source>
</reference>
<dbReference type="EMBL" id="CP053540">
    <property type="protein sequence ID" value="WOB45767.1"/>
    <property type="molecule type" value="Genomic_DNA"/>
</dbReference>
<keyword evidence="4 10" id="KW-0808">Transferase</keyword>
<dbReference type="Pfam" id="PF01890">
    <property type="entry name" value="CbiG_C"/>
    <property type="match status" value="1"/>
</dbReference>
<organism evidence="10">
    <name type="scientific">Thermoleptolyngbya oregonensis NK1-22</name>
    <dbReference type="NCBI Taxonomy" id="2547457"/>
    <lineage>
        <taxon>Bacteria</taxon>
        <taxon>Bacillati</taxon>
        <taxon>Cyanobacteriota</taxon>
        <taxon>Cyanophyceae</taxon>
        <taxon>Oculatellales</taxon>
        <taxon>Oculatellaceae</taxon>
        <taxon>Thermoleptolyngbya</taxon>
    </lineage>
</organism>
<gene>
    <name evidence="10" type="primary">cobJ</name>
    <name evidence="10" type="ORF">HNI00_12300</name>
</gene>
<keyword evidence="2" id="KW-0169">Cobalamin biosynthesis</keyword>
<dbReference type="SUPFAM" id="SSF159664">
    <property type="entry name" value="CobE/GbiG C-terminal domain-like"/>
    <property type="match status" value="1"/>
</dbReference>
<evidence type="ECO:0000259" key="9">
    <source>
        <dbReference type="Pfam" id="PF11761"/>
    </source>
</evidence>
<dbReference type="NCBIfam" id="TIGR01466">
    <property type="entry name" value="cobJ_cbiH"/>
    <property type="match status" value="1"/>
</dbReference>
<evidence type="ECO:0000256" key="5">
    <source>
        <dbReference type="ARBA" id="ARBA00022691"/>
    </source>
</evidence>
<dbReference type="Pfam" id="PF11761">
    <property type="entry name" value="CbiG_mid"/>
    <property type="match status" value="1"/>
</dbReference>
<evidence type="ECO:0000256" key="2">
    <source>
        <dbReference type="ARBA" id="ARBA00022573"/>
    </source>
</evidence>
<dbReference type="Gene3D" id="3.30.420.180">
    <property type="entry name" value="CobE/GbiG C-terminal domain"/>
    <property type="match status" value="1"/>
</dbReference>
<dbReference type="PANTHER" id="PTHR47036:SF1">
    <property type="entry name" value="COBALT-FACTOR III C(17)-METHYLTRANSFERASE-RELATED"/>
    <property type="match status" value="1"/>
</dbReference>
<dbReference type="GO" id="GO:0032259">
    <property type="term" value="P:methylation"/>
    <property type="evidence" value="ECO:0007669"/>
    <property type="project" value="UniProtKB-KW"/>
</dbReference>
<dbReference type="Gene3D" id="3.30.950.10">
    <property type="entry name" value="Methyltransferase, Cobalt-precorrin-4 Transmethylase, Domain 2"/>
    <property type="match status" value="1"/>
</dbReference>
<dbReference type="InterPro" id="IPR021745">
    <property type="entry name" value="CbiG_mid"/>
</dbReference>
<evidence type="ECO:0000256" key="1">
    <source>
        <dbReference type="ARBA" id="ARBA00004953"/>
    </source>
</evidence>
<comment type="pathway">
    <text evidence="1">Cofactor biosynthesis; adenosylcobalamin biosynthesis.</text>
</comment>
<feature type="domain" description="CobE/GbiG C-terminal" evidence="7">
    <location>
        <begin position="244"/>
        <end position="378"/>
    </location>
</feature>
<dbReference type="InterPro" id="IPR038029">
    <property type="entry name" value="GbiG_N_sf"/>
</dbReference>
<evidence type="ECO:0000256" key="4">
    <source>
        <dbReference type="ARBA" id="ARBA00022679"/>
    </source>
</evidence>
<dbReference type="InterPro" id="IPR000878">
    <property type="entry name" value="4pyrrol_Mease"/>
</dbReference>
<dbReference type="InterPro" id="IPR036518">
    <property type="entry name" value="CobE/GbiG_C_sf"/>
</dbReference>
<dbReference type="InterPro" id="IPR006363">
    <property type="entry name" value="Cbl_synth_CobJ/CibH_dom"/>
</dbReference>
<dbReference type="GO" id="GO:0009236">
    <property type="term" value="P:cobalamin biosynthetic process"/>
    <property type="evidence" value="ECO:0007669"/>
    <property type="project" value="UniProtKB-KW"/>
</dbReference>
<dbReference type="Pfam" id="PF00590">
    <property type="entry name" value="TP_methylase"/>
    <property type="match status" value="1"/>
</dbReference>
<dbReference type="AlphaFoldDB" id="A0AA96Y6F7"/>
<evidence type="ECO:0000313" key="10">
    <source>
        <dbReference type="EMBL" id="WOB45767.1"/>
    </source>
</evidence>
<dbReference type="InterPro" id="IPR014777">
    <property type="entry name" value="4pyrrole_Mease_sub1"/>
</dbReference>
<dbReference type="RefSeq" id="WP_420156355.1">
    <property type="nucleotide sequence ID" value="NZ_CP053540.1"/>
</dbReference>
<dbReference type="KEGG" id="tog:HNI00_12300"/>
<feature type="domain" description="Cobalamin synthesis G N-terminal" evidence="8">
    <location>
        <begin position="57"/>
        <end position="134"/>
    </location>
</feature>
<keyword evidence="3 10" id="KW-0489">Methyltransferase</keyword>
<evidence type="ECO:0000256" key="3">
    <source>
        <dbReference type="ARBA" id="ARBA00022603"/>
    </source>
</evidence>
<feature type="domain" description="Cobalamin biosynthesis central region" evidence="9">
    <location>
        <begin position="142"/>
        <end position="241"/>
    </location>
</feature>
<dbReference type="PANTHER" id="PTHR47036">
    <property type="entry name" value="COBALT-FACTOR III C(17)-METHYLTRANSFERASE-RELATED"/>
    <property type="match status" value="1"/>
</dbReference>
<dbReference type="EC" id="2.1.1.131" evidence="10"/>
<evidence type="ECO:0000259" key="7">
    <source>
        <dbReference type="Pfam" id="PF01890"/>
    </source>
</evidence>
<sequence>MLLFHDFQPIAAIAPTPLAVKSLRSLAEGGEVKLWVPADLATDELPCEVYQTTLRELVNTLWQTHRALVFGLATGAVVRLIGPLLQDKATDPAVLVVDGAGKGVISLCGGHQGGADWLARAIAFRLNATPILTGGANALDLPGIDVLGEPFGWRKGSGDWTGVSGAIARQQPVQVIQEAGSTLWQDHLPPGHPFIFGWDDPTAVQPNLPKPAARVWISPIQRRFADGAEVPSDCPKVQWHPRVLWVGLGCERGTPRGVIEAAVAETLRRHHLAEGAIAGLASLDLKADEAGLLEFCGDRHLPLLTFSAETLRAVPVPTPSAVVESEVGTPSVAEAAAILAASRTCQRDRQPQTFAPLRVSKQIFRLPDHPGAVTIAVAQAEQEYTGRTGRLWLVGTGPGRLEQITPAAQAAIASADVVIGYSLYMNLVAALLHPGQIVEALPITQERQRAERAIALAQWGLTVAVISSGDCGIYGMAGLVLEQLQAQGWDGKTPAVQVFPGISALQAAASRVGAPLMHDFCAISLSDLLTPWPVIERRLTAAAAADFVTALYNPKSQTRTEQIAIAQRIFLDHRAVDTPVALVRAAYRNEEQITLTTLGQLLDCPIDMLTTVVIGNQSTRFHEGWMITPRGYLGFEKGT</sequence>
<dbReference type="SUPFAM" id="SSF159672">
    <property type="entry name" value="CbiG N-terminal domain-like"/>
    <property type="match status" value="1"/>
</dbReference>
<dbReference type="InterPro" id="IPR021744">
    <property type="entry name" value="CbiG_N"/>
</dbReference>
<evidence type="ECO:0000259" key="8">
    <source>
        <dbReference type="Pfam" id="PF11760"/>
    </source>
</evidence>
<dbReference type="Gene3D" id="3.40.1010.10">
    <property type="entry name" value="Cobalt-precorrin-4 Transmethylase, Domain 1"/>
    <property type="match status" value="1"/>
</dbReference>
<dbReference type="InterPro" id="IPR002750">
    <property type="entry name" value="CobE/GbiG_C"/>
</dbReference>
<evidence type="ECO:0000259" key="6">
    <source>
        <dbReference type="Pfam" id="PF00590"/>
    </source>
</evidence>
<feature type="domain" description="Tetrapyrrole methylase" evidence="6">
    <location>
        <begin position="390"/>
        <end position="601"/>
    </location>
</feature>
<dbReference type="SUPFAM" id="SSF53790">
    <property type="entry name" value="Tetrapyrrole methylase"/>
    <property type="match status" value="1"/>
</dbReference>
<dbReference type="InterPro" id="IPR035996">
    <property type="entry name" value="4pyrrol_Methylase_sf"/>
</dbReference>
<name>A0AA96Y6F7_9CYAN</name>
<dbReference type="Gene3D" id="3.40.50.11220">
    <property type="match status" value="1"/>
</dbReference>
<dbReference type="Pfam" id="PF11760">
    <property type="entry name" value="CbiG_N"/>
    <property type="match status" value="1"/>
</dbReference>